<dbReference type="InterPro" id="IPR052245">
    <property type="entry name" value="Plant_Stress_Dev_TF"/>
</dbReference>
<reference evidence="11 12" key="1">
    <citation type="submission" date="2024-05" db="EMBL/GenBank/DDBJ databases">
        <title>Haplotype-resolved chromosome-level genome assembly of Huyou (Citrus changshanensis).</title>
        <authorList>
            <person name="Miao C."/>
            <person name="Chen W."/>
            <person name="Wu Y."/>
            <person name="Wang L."/>
            <person name="Zhao S."/>
            <person name="Grierson D."/>
            <person name="Xu C."/>
            <person name="Chen K."/>
        </authorList>
    </citation>
    <scope>NUCLEOTIDE SEQUENCE [LARGE SCALE GENOMIC DNA]</scope>
    <source>
        <strain evidence="11">01-14</strain>
        <tissue evidence="11">Leaf</tissue>
    </source>
</reference>
<dbReference type="PANTHER" id="PTHR44191:SF53">
    <property type="entry name" value="MYB-LIKE TRANSCRIPTION FACTOR FAMILY PROTEIN"/>
    <property type="match status" value="1"/>
</dbReference>
<dbReference type="PROSITE" id="PS51293">
    <property type="entry name" value="SANT"/>
    <property type="match status" value="1"/>
</dbReference>
<evidence type="ECO:0000256" key="3">
    <source>
        <dbReference type="ARBA" id="ARBA00023125"/>
    </source>
</evidence>
<evidence type="ECO:0000259" key="7">
    <source>
        <dbReference type="PROSITE" id="PS50090"/>
    </source>
</evidence>
<evidence type="ECO:0000256" key="4">
    <source>
        <dbReference type="ARBA" id="ARBA00023163"/>
    </source>
</evidence>
<evidence type="ECO:0000259" key="9">
    <source>
        <dbReference type="PROSITE" id="PS51293"/>
    </source>
</evidence>
<evidence type="ECO:0000259" key="8">
    <source>
        <dbReference type="PROSITE" id="PS50158"/>
    </source>
</evidence>
<evidence type="ECO:0000313" key="11">
    <source>
        <dbReference type="EMBL" id="KAK9208217.1"/>
    </source>
</evidence>
<evidence type="ECO:0000259" key="10">
    <source>
        <dbReference type="PROSITE" id="PS51294"/>
    </source>
</evidence>
<protein>
    <submittedName>
        <fullName evidence="11">Uncharacterized protein</fullName>
    </submittedName>
</protein>
<feature type="domain" description="Myb-like" evidence="7">
    <location>
        <begin position="115"/>
        <end position="167"/>
    </location>
</feature>
<feature type="domain" description="SANT" evidence="9">
    <location>
        <begin position="123"/>
        <end position="171"/>
    </location>
</feature>
<keyword evidence="6" id="KW-0862">Zinc</keyword>
<dbReference type="PROSITE" id="PS51294">
    <property type="entry name" value="HTH_MYB"/>
    <property type="match status" value="1"/>
</dbReference>
<dbReference type="InterPro" id="IPR001005">
    <property type="entry name" value="SANT/Myb"/>
</dbReference>
<organism evidence="11 12">
    <name type="scientific">Citrus x changshan-huyou</name>
    <dbReference type="NCBI Taxonomy" id="2935761"/>
    <lineage>
        <taxon>Eukaryota</taxon>
        <taxon>Viridiplantae</taxon>
        <taxon>Streptophyta</taxon>
        <taxon>Embryophyta</taxon>
        <taxon>Tracheophyta</taxon>
        <taxon>Spermatophyta</taxon>
        <taxon>Magnoliopsida</taxon>
        <taxon>eudicotyledons</taxon>
        <taxon>Gunneridae</taxon>
        <taxon>Pentapetalae</taxon>
        <taxon>rosids</taxon>
        <taxon>malvids</taxon>
        <taxon>Sapindales</taxon>
        <taxon>Rutaceae</taxon>
        <taxon>Aurantioideae</taxon>
        <taxon>Citrus</taxon>
    </lineage>
</organism>
<dbReference type="GO" id="GO:0005634">
    <property type="term" value="C:nucleus"/>
    <property type="evidence" value="ECO:0007669"/>
    <property type="project" value="UniProtKB-SubCell"/>
</dbReference>
<proteinExistence type="predicted"/>
<dbReference type="InterPro" id="IPR017930">
    <property type="entry name" value="Myb_dom"/>
</dbReference>
<dbReference type="PANTHER" id="PTHR44191">
    <property type="entry name" value="TRANSCRIPTION FACTOR KUA1"/>
    <property type="match status" value="1"/>
</dbReference>
<dbReference type="Proteomes" id="UP001428341">
    <property type="component" value="Unassembled WGS sequence"/>
</dbReference>
<feature type="domain" description="HTH myb-type" evidence="10">
    <location>
        <begin position="115"/>
        <end position="171"/>
    </location>
</feature>
<accession>A0AAP0MHM5</accession>
<keyword evidence="6" id="KW-0863">Zinc-finger</keyword>
<dbReference type="GO" id="GO:0006355">
    <property type="term" value="P:regulation of DNA-templated transcription"/>
    <property type="evidence" value="ECO:0007669"/>
    <property type="project" value="UniProtKB-ARBA"/>
</dbReference>
<dbReference type="PROSITE" id="PS50090">
    <property type="entry name" value="MYB_LIKE"/>
    <property type="match status" value="1"/>
</dbReference>
<keyword evidence="6" id="KW-0479">Metal-binding</keyword>
<keyword evidence="3" id="KW-0238">DNA-binding</keyword>
<comment type="caution">
    <text evidence="11">The sequence shown here is derived from an EMBL/GenBank/DDBJ whole genome shotgun (WGS) entry which is preliminary data.</text>
</comment>
<dbReference type="EMBL" id="JBCGBO010000004">
    <property type="protein sequence ID" value="KAK9208217.1"/>
    <property type="molecule type" value="Genomic_DNA"/>
</dbReference>
<dbReference type="SUPFAM" id="SSF46689">
    <property type="entry name" value="Homeodomain-like"/>
    <property type="match status" value="1"/>
</dbReference>
<dbReference type="InterPro" id="IPR017884">
    <property type="entry name" value="SANT_dom"/>
</dbReference>
<dbReference type="NCBIfam" id="TIGR01557">
    <property type="entry name" value="myb_SHAQKYF"/>
    <property type="match status" value="1"/>
</dbReference>
<dbReference type="GO" id="GO:0003677">
    <property type="term" value="F:DNA binding"/>
    <property type="evidence" value="ECO:0007669"/>
    <property type="project" value="UniProtKB-KW"/>
</dbReference>
<dbReference type="Gene3D" id="1.10.10.60">
    <property type="entry name" value="Homeodomain-like"/>
    <property type="match status" value="1"/>
</dbReference>
<dbReference type="InterPro" id="IPR006447">
    <property type="entry name" value="Myb_dom_plants"/>
</dbReference>
<evidence type="ECO:0000256" key="5">
    <source>
        <dbReference type="ARBA" id="ARBA00023242"/>
    </source>
</evidence>
<dbReference type="InterPro" id="IPR009057">
    <property type="entry name" value="Homeodomain-like_sf"/>
</dbReference>
<dbReference type="PROSITE" id="PS50158">
    <property type="entry name" value="ZF_CCHC"/>
    <property type="match status" value="1"/>
</dbReference>
<feature type="domain" description="CCHC-type" evidence="8">
    <location>
        <begin position="3"/>
        <end position="18"/>
    </location>
</feature>
<evidence type="ECO:0000256" key="2">
    <source>
        <dbReference type="ARBA" id="ARBA00023015"/>
    </source>
</evidence>
<gene>
    <name evidence="11" type="ORF">WN944_000571</name>
</gene>
<dbReference type="SMART" id="SM00717">
    <property type="entry name" value="SANT"/>
    <property type="match status" value="1"/>
</dbReference>
<evidence type="ECO:0000313" key="12">
    <source>
        <dbReference type="Proteomes" id="UP001428341"/>
    </source>
</evidence>
<keyword evidence="4" id="KW-0804">Transcription</keyword>
<dbReference type="GO" id="GO:0009739">
    <property type="term" value="P:response to gibberellin"/>
    <property type="evidence" value="ECO:0007669"/>
    <property type="project" value="TreeGrafter"/>
</dbReference>
<keyword evidence="5" id="KW-0539">Nucleus</keyword>
<name>A0AAP0MHM5_9ROSI</name>
<keyword evidence="2" id="KW-0805">Transcription regulation</keyword>
<dbReference type="InterPro" id="IPR001878">
    <property type="entry name" value="Znf_CCHC"/>
</dbReference>
<dbReference type="GO" id="GO:0009723">
    <property type="term" value="P:response to ethylene"/>
    <property type="evidence" value="ECO:0007669"/>
    <property type="project" value="TreeGrafter"/>
</dbReference>
<evidence type="ECO:0000256" key="6">
    <source>
        <dbReference type="PROSITE-ProRule" id="PRU00047"/>
    </source>
</evidence>
<dbReference type="GO" id="GO:0008270">
    <property type="term" value="F:zinc ion binding"/>
    <property type="evidence" value="ECO:0007669"/>
    <property type="project" value="UniProtKB-KW"/>
</dbReference>
<dbReference type="Pfam" id="PF00249">
    <property type="entry name" value="Myb_DNA-binding"/>
    <property type="match status" value="1"/>
</dbReference>
<dbReference type="FunFam" id="1.10.10.60:FF:000009">
    <property type="entry name" value="transcription factor MYB1R1"/>
    <property type="match status" value="1"/>
</dbReference>
<evidence type="ECO:0000256" key="1">
    <source>
        <dbReference type="ARBA" id="ARBA00004123"/>
    </source>
</evidence>
<dbReference type="CDD" id="cd00167">
    <property type="entry name" value="SANT"/>
    <property type="match status" value="1"/>
</dbReference>
<sequence length="305" mass="32905">MGRKCSHCGNTGHNSRTCSSYDNNLKGGSCSTSTLAGGLRLFGVQLAISSNSSSSSSSQLLTLKKSLSTDSFPAIPSPSSSASSSSSTGVTINIDQHSNKLSNGYISDSLIAPTQDRKKGVPWTEEEHRVFLMGLEKLGRGDWRGISKNFVTTRTPTQVASHAQKYFLRQKNLYKRKRRPSLFDQMGRDKFSNKVLHTCCSKPGEPSNFCGLLLKSTKASPSNGICDSSSALAYNSLPKCFNESFNFQPAASFNLKMLTAASASPPNLELTLAAPTPLDQRKVCTRDLMIEAISVISPSQLSELS</sequence>
<keyword evidence="12" id="KW-1185">Reference proteome</keyword>
<dbReference type="AlphaFoldDB" id="A0AAP0MHM5"/>
<comment type="subcellular location">
    <subcellularLocation>
        <location evidence="1">Nucleus</location>
    </subcellularLocation>
</comment>